<reference evidence="3" key="1">
    <citation type="journal article" date="2015" name="ISME J.">
        <title>Draft Genome Sequence of Streptomyces incarnatus NRRL8089, which Produces the Nucleoside Antibiotic Sinefungin.</title>
        <authorList>
            <person name="Oshima K."/>
            <person name="Hattori M."/>
            <person name="Shimizu H."/>
            <person name="Fukuda K."/>
            <person name="Nemoto M."/>
            <person name="Inagaki K."/>
            <person name="Tamura T."/>
        </authorList>
    </citation>
    <scope>NUCLEOTIDE SEQUENCE</scope>
    <source>
        <strain evidence="3">FACHB-1375</strain>
    </source>
</reference>
<name>A0A926ZDZ3_9CYAN</name>
<reference evidence="3" key="2">
    <citation type="submission" date="2020-08" db="EMBL/GenBank/DDBJ databases">
        <authorList>
            <person name="Chen M."/>
            <person name="Teng W."/>
            <person name="Zhao L."/>
            <person name="Hu C."/>
            <person name="Zhou Y."/>
            <person name="Han B."/>
            <person name="Song L."/>
            <person name="Shu W."/>
        </authorList>
    </citation>
    <scope>NUCLEOTIDE SEQUENCE</scope>
    <source>
        <strain evidence="3">FACHB-1375</strain>
    </source>
</reference>
<accession>A0A926ZDZ3</accession>
<gene>
    <name evidence="3" type="ORF">H6G03_00075</name>
</gene>
<organism evidence="3 4">
    <name type="scientific">Aerosakkonema funiforme FACHB-1375</name>
    <dbReference type="NCBI Taxonomy" id="2949571"/>
    <lineage>
        <taxon>Bacteria</taxon>
        <taxon>Bacillati</taxon>
        <taxon>Cyanobacteriota</taxon>
        <taxon>Cyanophyceae</taxon>
        <taxon>Oscillatoriophycideae</taxon>
        <taxon>Aerosakkonematales</taxon>
        <taxon>Aerosakkonemataceae</taxon>
        <taxon>Aerosakkonema</taxon>
    </lineage>
</organism>
<keyword evidence="4" id="KW-1185">Reference proteome</keyword>
<evidence type="ECO:0000256" key="1">
    <source>
        <dbReference type="SAM" id="MobiDB-lite"/>
    </source>
</evidence>
<dbReference type="AlphaFoldDB" id="A0A926ZDZ3"/>
<protein>
    <submittedName>
        <fullName evidence="3">Uncharacterized protein</fullName>
    </submittedName>
</protein>
<dbReference type="Proteomes" id="UP000641646">
    <property type="component" value="Unassembled WGS sequence"/>
</dbReference>
<dbReference type="EMBL" id="JACJPW010000001">
    <property type="protein sequence ID" value="MBD2179528.1"/>
    <property type="molecule type" value="Genomic_DNA"/>
</dbReference>
<evidence type="ECO:0000313" key="4">
    <source>
        <dbReference type="Proteomes" id="UP000641646"/>
    </source>
</evidence>
<sequence length="183" mass="20895">MHVNIEQHGSVRKFWQSKSLAFRLQWEYQSFLNLLKSELYPLEAEPIEGLPEHFLYPLPTGHQVYYQVKQISLEPVIYLVTIKRIATSAEIVSILLPEIKKSLLQQPAQIPEIVKSQQKRNFGRIFVNALDIAQRLIFSQQVLSVLAGLFLTILVTFGQQFASPDTPPGQKALPPEQKSSQSR</sequence>
<feature type="transmembrane region" description="Helical" evidence="2">
    <location>
        <begin position="142"/>
        <end position="162"/>
    </location>
</feature>
<dbReference type="RefSeq" id="WP_190460801.1">
    <property type="nucleotide sequence ID" value="NZ_JACJPW010000001.1"/>
</dbReference>
<evidence type="ECO:0000313" key="3">
    <source>
        <dbReference type="EMBL" id="MBD2179528.1"/>
    </source>
</evidence>
<keyword evidence="2" id="KW-0812">Transmembrane</keyword>
<evidence type="ECO:0000256" key="2">
    <source>
        <dbReference type="SAM" id="Phobius"/>
    </source>
</evidence>
<keyword evidence="2" id="KW-1133">Transmembrane helix</keyword>
<proteinExistence type="predicted"/>
<comment type="caution">
    <text evidence="3">The sequence shown here is derived from an EMBL/GenBank/DDBJ whole genome shotgun (WGS) entry which is preliminary data.</text>
</comment>
<feature type="region of interest" description="Disordered" evidence="1">
    <location>
        <begin position="164"/>
        <end position="183"/>
    </location>
</feature>
<keyword evidence="2" id="KW-0472">Membrane</keyword>